<dbReference type="PROSITE" id="PS50088">
    <property type="entry name" value="ANK_REPEAT"/>
    <property type="match status" value="6"/>
</dbReference>
<evidence type="ECO:0000256" key="3">
    <source>
        <dbReference type="PROSITE-ProRule" id="PRU00023"/>
    </source>
</evidence>
<organism evidence="5 6">
    <name type="scientific">Cercophora samala</name>
    <dbReference type="NCBI Taxonomy" id="330535"/>
    <lineage>
        <taxon>Eukaryota</taxon>
        <taxon>Fungi</taxon>
        <taxon>Dikarya</taxon>
        <taxon>Ascomycota</taxon>
        <taxon>Pezizomycotina</taxon>
        <taxon>Sordariomycetes</taxon>
        <taxon>Sordariomycetidae</taxon>
        <taxon>Sordariales</taxon>
        <taxon>Lasiosphaeriaceae</taxon>
        <taxon>Cercophora</taxon>
    </lineage>
</organism>
<keyword evidence="1" id="KW-0677">Repeat</keyword>
<dbReference type="SMART" id="SM00248">
    <property type="entry name" value="ANK"/>
    <property type="match status" value="19"/>
</dbReference>
<dbReference type="Pfam" id="PF13637">
    <property type="entry name" value="Ank_4"/>
    <property type="match status" value="1"/>
</dbReference>
<dbReference type="Proteomes" id="UP001174997">
    <property type="component" value="Unassembled WGS sequence"/>
</dbReference>
<dbReference type="Pfam" id="PF12796">
    <property type="entry name" value="Ank_2"/>
    <property type="match status" value="2"/>
</dbReference>
<keyword evidence="2 3" id="KW-0040">ANK repeat</keyword>
<name>A0AA39ZCK9_9PEZI</name>
<dbReference type="SUPFAM" id="SSF48403">
    <property type="entry name" value="Ankyrin repeat"/>
    <property type="match status" value="3"/>
</dbReference>
<feature type="region of interest" description="Disordered" evidence="4">
    <location>
        <begin position="1"/>
        <end position="22"/>
    </location>
</feature>
<protein>
    <submittedName>
        <fullName evidence="5">Ankyrin repeat-containing domain protein</fullName>
    </submittedName>
</protein>
<dbReference type="Gene3D" id="1.25.40.20">
    <property type="entry name" value="Ankyrin repeat-containing domain"/>
    <property type="match status" value="7"/>
</dbReference>
<comment type="caution">
    <text evidence="5">The sequence shown here is derived from an EMBL/GenBank/DDBJ whole genome shotgun (WGS) entry which is preliminary data.</text>
</comment>
<dbReference type="EMBL" id="JAULSY010000060">
    <property type="protein sequence ID" value="KAK0668226.1"/>
    <property type="molecule type" value="Genomic_DNA"/>
</dbReference>
<sequence>MSDSIMDISGGEDGVVTADQGEMTAEPADLRTSFLEWLRDANADPINDTKHRILLIASLKLTTRPLQVLEVIDLVRFALRRPVAMDSEAAKESLLSEVGPSLEVLPNNTVVISQSLDAEVPLEDYHEILAIICIRYLLQSGWADHHDIRSPAQDGHADENSEEEEAMNDTRVTAEEFAPLRVQFPFLAYAARHWMIHVAKTRVCGDALPARLVSVLDEFLLGNPKPFNAWIDIEWRPYEMDDWVTAGHGVTALHVAARYGWKPYLALLVERSATNTALDIDGVDFSSRQTPLFFAAKYGHAACVKLLADAGANLEIKNCSQVNVLCQAIDRNHVAVVKVLLGLGLDPMSEDGCQTARPALRPACENGQLEIVDACLPWLKDAEDVYRALGWALAKRGNVLVVQRLLQYPGIDVNKVIRGNTLLINACWFRDVDCMKLLLCAGADVNILGCGGDFKDNGENPTTERHPLSQWVQWGDADVTALEAYCCRQPSRRPQKLDSNAQLELKRGLDMLVQAGADIHRRNTRGFAPIDMAANDPILLRLLIEAGADLHREGSDGSTLLHVPRTEEHGWELTKFLVEKGLSVDRPRADGQTPFHLYMKKYLHRYSCDRAAGYRDAVRFLEELRPDCSAVDAEGNGILYMLFKSNETISQKLSDWNEDFKGIIEKLLALGAPIHEKNYAGESLMHLVSAENIEAIQFLIQKGVDLESQDNEGKTLYMRAVTQIYDTKALERLHALGAMVDTRDFKGRTVLHEAVRGHRTGKLDMMAKKQPLAYFIKDLELDPNVTDNEGNTLLHELAKCDTDEYDLYGSLVAYGVDNDARNKAGQTPLHIVCERWDDSHLDSRGWGSFEHQLLAKCLKHCKHQVNTADASGVKPIHLAAEKSEFLVQHLLDLGAMVFARTHDWMTPLHIAAKEHQSNIVAMLLSAAATGEGGSPKEFLEAKGRPKPFIVGSVGTRRQWHKELGHTALYFGVRSGRPETVSLLLGAGAEVKWQSAKLLQACAQFEEENQKLPPHQRSGTRLDEIVDMLVSSGLDLSVRANKRWNAVTPPLQLDAAIDQALDAGFNHTVSCLLKHQQPLSESSVSSEFARKWFEKRKESAGSAFRGTSNLLSTSTNDAEAVHSLVQKLLQAREFDLIEYICTVLQQGTADPLLAIKQGRTILHLLVADGHAGLLERISRAREQHDNPLESLEALVGRQEHEGTIYPLVLAACHRTLPNMAVLRVLVEVAKVSINTRQQFQERVLPYSRPEWRYHVGYTPLHGVTGRTPWWHLHEALPYLLSQKADLEICAGYHGTPLRLVLSRADCDGSVARVLLEAGANPNVVDWEGRSCLAVAMRHNRIDLGRLLLAHGAKVTSPDLKHAAEDGRTEFFSACGYALSREEEAELAGLVPKVS</sequence>
<dbReference type="InterPro" id="IPR036770">
    <property type="entry name" value="Ankyrin_rpt-contain_sf"/>
</dbReference>
<feature type="repeat" description="ANK" evidence="3">
    <location>
        <begin position="1326"/>
        <end position="1358"/>
    </location>
</feature>
<evidence type="ECO:0000313" key="6">
    <source>
        <dbReference type="Proteomes" id="UP001174997"/>
    </source>
</evidence>
<evidence type="ECO:0000256" key="4">
    <source>
        <dbReference type="SAM" id="MobiDB-lite"/>
    </source>
</evidence>
<keyword evidence="6" id="KW-1185">Reference proteome</keyword>
<dbReference type="PANTHER" id="PTHR24123:SF33">
    <property type="entry name" value="PROTEIN HOS4"/>
    <property type="match status" value="1"/>
</dbReference>
<dbReference type="InterPro" id="IPR051165">
    <property type="entry name" value="Multifunctional_ANK_Repeat"/>
</dbReference>
<dbReference type="InterPro" id="IPR002110">
    <property type="entry name" value="Ankyrin_rpt"/>
</dbReference>
<dbReference type="PANTHER" id="PTHR24123">
    <property type="entry name" value="ANKYRIN REPEAT-CONTAINING"/>
    <property type="match status" value="1"/>
</dbReference>
<feature type="repeat" description="ANK" evidence="3">
    <location>
        <begin position="287"/>
        <end position="319"/>
    </location>
</feature>
<feature type="repeat" description="ANK" evidence="3">
    <location>
        <begin position="1291"/>
        <end position="1325"/>
    </location>
</feature>
<evidence type="ECO:0000256" key="1">
    <source>
        <dbReference type="ARBA" id="ARBA00022737"/>
    </source>
</evidence>
<evidence type="ECO:0000313" key="5">
    <source>
        <dbReference type="EMBL" id="KAK0668226.1"/>
    </source>
</evidence>
<accession>A0AA39ZCK9</accession>
<feature type="repeat" description="ANK" evidence="3">
    <location>
        <begin position="963"/>
        <end position="995"/>
    </location>
</feature>
<feature type="repeat" description="ANK" evidence="3">
    <location>
        <begin position="903"/>
        <end position="928"/>
    </location>
</feature>
<proteinExistence type="predicted"/>
<reference evidence="5" key="1">
    <citation type="submission" date="2023-06" db="EMBL/GenBank/DDBJ databases">
        <title>Genome-scale phylogeny and comparative genomics of the fungal order Sordariales.</title>
        <authorList>
            <consortium name="Lawrence Berkeley National Laboratory"/>
            <person name="Hensen N."/>
            <person name="Bonometti L."/>
            <person name="Westerberg I."/>
            <person name="Brannstrom I.O."/>
            <person name="Guillou S."/>
            <person name="Cros-Aarteil S."/>
            <person name="Calhoun S."/>
            <person name="Haridas S."/>
            <person name="Kuo A."/>
            <person name="Mondo S."/>
            <person name="Pangilinan J."/>
            <person name="Riley R."/>
            <person name="Labutti K."/>
            <person name="Andreopoulos B."/>
            <person name="Lipzen A."/>
            <person name="Chen C."/>
            <person name="Yanf M."/>
            <person name="Daum C."/>
            <person name="Ng V."/>
            <person name="Clum A."/>
            <person name="Steindorff A."/>
            <person name="Ohm R."/>
            <person name="Martin F."/>
            <person name="Silar P."/>
            <person name="Natvig D."/>
            <person name="Lalanne C."/>
            <person name="Gautier V."/>
            <person name="Ament-Velasquez S.L."/>
            <person name="Kruys A."/>
            <person name="Hutchinson M.I."/>
            <person name="Powell A.J."/>
            <person name="Barry K."/>
            <person name="Miller A.N."/>
            <person name="Grigoriev I.V."/>
            <person name="Debuchy R."/>
            <person name="Gladieux P."/>
            <person name="Thoren M.H."/>
            <person name="Johannesson H."/>
        </authorList>
    </citation>
    <scope>NUCLEOTIDE SEQUENCE</scope>
    <source>
        <strain evidence="5">CBS 307.81</strain>
    </source>
</reference>
<gene>
    <name evidence="5" type="ORF">QBC41DRAFT_394487</name>
</gene>
<evidence type="ECO:0000256" key="2">
    <source>
        <dbReference type="ARBA" id="ARBA00023043"/>
    </source>
</evidence>
<feature type="repeat" description="ANK" evidence="3">
    <location>
        <begin position="248"/>
        <end position="280"/>
    </location>
</feature>
<dbReference type="PROSITE" id="PS50297">
    <property type="entry name" value="ANK_REP_REGION"/>
    <property type="match status" value="3"/>
</dbReference>